<keyword evidence="4" id="KW-1185">Reference proteome</keyword>
<evidence type="ECO:0000256" key="1">
    <source>
        <dbReference type="SAM" id="MobiDB-lite"/>
    </source>
</evidence>
<keyword evidence="2" id="KW-0472">Membrane</keyword>
<evidence type="ECO:0000313" key="4">
    <source>
        <dbReference type="Proteomes" id="UP000009168"/>
    </source>
</evidence>
<evidence type="ECO:0000256" key="2">
    <source>
        <dbReference type="SAM" id="Phobius"/>
    </source>
</evidence>
<proteinExistence type="predicted"/>
<dbReference type="Proteomes" id="UP000009168">
    <property type="component" value="Unassembled WGS sequence"/>
</dbReference>
<keyword evidence="2" id="KW-1133">Transmembrane helix</keyword>
<feature type="transmembrane region" description="Helical" evidence="2">
    <location>
        <begin position="958"/>
        <end position="982"/>
    </location>
</feature>
<keyword evidence="2 3" id="KW-0812">Transmembrane</keyword>
<dbReference type="GeneID" id="7830238"/>
<feature type="transmembrane region" description="Helical" evidence="2">
    <location>
        <begin position="1167"/>
        <end position="1192"/>
    </location>
</feature>
<feature type="region of interest" description="Disordered" evidence="1">
    <location>
        <begin position="885"/>
        <end position="909"/>
    </location>
</feature>
<accession>I7LSY8</accession>
<dbReference type="PANTHER" id="PTHR31600:SF2">
    <property type="entry name" value="GAMETE ENRICHED GENE 10 PROTEIN-RELATED"/>
    <property type="match status" value="1"/>
</dbReference>
<dbReference type="InterPro" id="IPR052994">
    <property type="entry name" value="Tiny_macrocysts_regulators"/>
</dbReference>
<organism evidence="3 4">
    <name type="scientific">Tetrahymena thermophila (strain SB210)</name>
    <dbReference type="NCBI Taxonomy" id="312017"/>
    <lineage>
        <taxon>Eukaryota</taxon>
        <taxon>Sar</taxon>
        <taxon>Alveolata</taxon>
        <taxon>Ciliophora</taxon>
        <taxon>Intramacronucleata</taxon>
        <taxon>Oligohymenophorea</taxon>
        <taxon>Hymenostomatida</taxon>
        <taxon>Tetrahymenina</taxon>
        <taxon>Tetrahymenidae</taxon>
        <taxon>Tetrahymena</taxon>
    </lineage>
</organism>
<sequence length="1556" mass="183306">MWQLFNQNKKIKNLNQLDQIIRLELFNEKQNIKQIESQLINLLSLNAQNQEYDSLKNECLKIQNYELNISASFEVNMEINKIKSTLCSEYQRVYNQQGEKNEKYLFLLSLVEFFKNYKVYWITYMRFFQLKEIGIKDKQIANSIHQKFVKFKKQCEQSIAYQQKEKIVYGDLNHQEQQISENQNLFYNGFLKILTYEEIVQETYNQIQNASNLKLEVLSIMKNKDVNVKELLCLATELDLQVRRVRINLKAISELNYSNSQLYDLKIFYLNTIAFCEDEVSFASQNQRIHHMKYIEIKEEQNILQKGQCVLFCTINDKQSVLIKKASQQIQRIFGISQKYAYNKSISILMPNSIGAIHDDIIFQYFNIAKQQSNYFEENKKKNDQQYNLMEQNLIFAQVNHFKTNLIVTPVKISLQLNQFLERSESSKGLIQNFGFTAEIKDINEKNQLDYILYFTDTLLVQGITKNLYYFLFNINPQIFSQANYINISELFPFLSEQFGFSSYASQNLNNLNAYFKLLQSQIITDSLRLKQKYEIQKIEFPMIQKKFQHVCLIINYQNLQQNLKQLAYKMLNINQLSEIILEQITFVSMEIQLVNPKYQYFKNLQYLEVSKLIILNPLNKNNEIIEHLLNNLNNYLGVYSFEFIEFLIFILQNSTNQNLEKVLEREIDLSCLLDIQKQNEINQQKSHISKQQIDLNVQNRDNGEPIQQILNLDERTMSESYQKQSKQNLERKDVYAKNNIDIKSSNQIYLNEEISTRGYLYSIDSPSLLNQHKQQQQFQIDSLGNRKQFGKNTKVNSQINLNSQRQKNTIDNQQQTQITKNISSFQSLDKQFDQTQRCQLQFSSRLKSQESSLQLSPKSHEKLFALNCNKQAYFQKHEDYKFNQQSKGSSIQEEDETKQSIGLDEEENHKKLKRKLEEQIEIESQKSKESQLAHSKGRLQRYLNNNQSSNVISMTKIIGLLSYFVMIGLTIFLFIQVITVAQNSFSNSSYFVWPMKYSSNLSQIFKTQNLALLLSFKEIQTPSFQNQNQKNAYIQNLKYQLNSTLLQSFMQYISSVEHIGAKQTVFSLMNDNKLIFWLGKYYDPKNLVGSNSIPNTFPYVALNISVVYSDTLISSTVFRYIAGLGNGRPEFYSSKNIQTLVTTLTSIQNKMLQQQKSKDDTIDQQLIIYMTTVIVISFLCIATIQPLYWYIQNQRQIILGLFTTFPVEQLDTMILQVNQAQEHHRNKISQTLKQPPKKIENRSEIKKQTIGRISNLQKLSWALMIVMLFIYFLILINPILNKINTTSYLNSVENISYTGQLIYEVQAYILESLSINYLSLILKLRPNLKPMQLSQYQDYLQDLLQRSQQIQSNLYYLIQNQYTIKSYNSQDFDDFFFKILEGDICDTLNKYKKYQTDYIASQSQSCYSIHQGLLSQGLNTSFKNLISILPELHNLLQQNNQINIDKALNQFNQDYDLKQFNDFEEFIVETISSIGLFLNDLSQQNYDNFIRFQTIILIYQLILLSTIFLVFWIRFGGFLNSQLIRTKKLLRIIDLNNLLQNQYICLYFKNCMKSF</sequence>
<dbReference type="KEGG" id="tet:TTHERM_00773300"/>
<protein>
    <submittedName>
        <fullName evidence="3">Transmembrane protein, putative</fullName>
    </submittedName>
</protein>
<feature type="transmembrane region" description="Helical" evidence="2">
    <location>
        <begin position="1497"/>
        <end position="1516"/>
    </location>
</feature>
<evidence type="ECO:0000313" key="3">
    <source>
        <dbReference type="EMBL" id="EAR83920.2"/>
    </source>
</evidence>
<name>I7LSY8_TETTS</name>
<dbReference type="PANTHER" id="PTHR31600">
    <property type="entry name" value="TINY MACROCYSTS PROTEIN B-RELATED"/>
    <property type="match status" value="1"/>
</dbReference>
<reference evidence="4" key="1">
    <citation type="journal article" date="2006" name="PLoS Biol.">
        <title>Macronuclear genome sequence of the ciliate Tetrahymena thermophila, a model eukaryote.</title>
        <authorList>
            <person name="Eisen J.A."/>
            <person name="Coyne R.S."/>
            <person name="Wu M."/>
            <person name="Wu D."/>
            <person name="Thiagarajan M."/>
            <person name="Wortman J.R."/>
            <person name="Badger J.H."/>
            <person name="Ren Q."/>
            <person name="Amedeo P."/>
            <person name="Jones K.M."/>
            <person name="Tallon L.J."/>
            <person name="Delcher A.L."/>
            <person name="Salzberg S.L."/>
            <person name="Silva J.C."/>
            <person name="Haas B.J."/>
            <person name="Majoros W.H."/>
            <person name="Farzad M."/>
            <person name="Carlton J.M."/>
            <person name="Smith R.K. Jr."/>
            <person name="Garg J."/>
            <person name="Pearlman R.E."/>
            <person name="Karrer K.M."/>
            <person name="Sun L."/>
            <person name="Manning G."/>
            <person name="Elde N.C."/>
            <person name="Turkewitz A.P."/>
            <person name="Asai D.J."/>
            <person name="Wilkes D.E."/>
            <person name="Wang Y."/>
            <person name="Cai H."/>
            <person name="Collins K."/>
            <person name="Stewart B.A."/>
            <person name="Lee S.R."/>
            <person name="Wilamowska K."/>
            <person name="Weinberg Z."/>
            <person name="Ruzzo W.L."/>
            <person name="Wloga D."/>
            <person name="Gaertig J."/>
            <person name="Frankel J."/>
            <person name="Tsao C.-C."/>
            <person name="Gorovsky M.A."/>
            <person name="Keeling P.J."/>
            <person name="Waller R.F."/>
            <person name="Patron N.J."/>
            <person name="Cherry J.M."/>
            <person name="Stover N.A."/>
            <person name="Krieger C.J."/>
            <person name="del Toro C."/>
            <person name="Ryder H.F."/>
            <person name="Williamson S.C."/>
            <person name="Barbeau R.A."/>
            <person name="Hamilton E.P."/>
            <person name="Orias E."/>
        </authorList>
    </citation>
    <scope>NUCLEOTIDE SEQUENCE [LARGE SCALE GENOMIC DNA]</scope>
    <source>
        <strain evidence="4">SB210</strain>
    </source>
</reference>
<dbReference type="InParanoid" id="I7LSY8"/>
<dbReference type="EMBL" id="GG662514">
    <property type="protein sequence ID" value="EAR83920.2"/>
    <property type="molecule type" value="Genomic_DNA"/>
</dbReference>
<gene>
    <name evidence="3" type="ORF">TTHERM_00773300</name>
</gene>
<dbReference type="RefSeq" id="XP_001031583.2">
    <property type="nucleotide sequence ID" value="XM_001031583.2"/>
</dbReference>
<feature type="transmembrane region" description="Helical" evidence="2">
    <location>
        <begin position="1260"/>
        <end position="1281"/>
    </location>
</feature>